<evidence type="ECO:0000313" key="2">
    <source>
        <dbReference type="Proteomes" id="UP000199227"/>
    </source>
</evidence>
<protein>
    <recommendedName>
        <fullName evidence="3">Ribbon-helix-helix protein, copG family</fullName>
    </recommendedName>
</protein>
<dbReference type="SUPFAM" id="SSF47598">
    <property type="entry name" value="Ribbon-helix-helix"/>
    <property type="match status" value="1"/>
</dbReference>
<dbReference type="InterPro" id="IPR013321">
    <property type="entry name" value="Arc_rbn_hlx_hlx"/>
</dbReference>
<evidence type="ECO:0008006" key="3">
    <source>
        <dbReference type="Google" id="ProtNLM"/>
    </source>
</evidence>
<gene>
    <name evidence="1" type="ORF">SAMN05216234_11921</name>
</gene>
<proteinExistence type="predicted"/>
<dbReference type="OrthoDB" id="5625164at2"/>
<name>A0A1I5QAT5_9BACT</name>
<reference evidence="1 2" key="1">
    <citation type="submission" date="2016-10" db="EMBL/GenBank/DDBJ databases">
        <authorList>
            <person name="de Groot N.N."/>
        </authorList>
    </citation>
    <scope>NUCLEOTIDE SEQUENCE [LARGE SCALE GENOMIC DNA]</scope>
    <source>
        <strain evidence="1 2">EP1-55-1</strain>
    </source>
</reference>
<dbReference type="GO" id="GO:0006355">
    <property type="term" value="P:regulation of DNA-templated transcription"/>
    <property type="evidence" value="ECO:0007669"/>
    <property type="project" value="InterPro"/>
</dbReference>
<dbReference type="Proteomes" id="UP000199227">
    <property type="component" value="Unassembled WGS sequence"/>
</dbReference>
<evidence type="ECO:0000313" key="1">
    <source>
        <dbReference type="EMBL" id="SFP43392.1"/>
    </source>
</evidence>
<dbReference type="EMBL" id="FOXB01000019">
    <property type="protein sequence ID" value="SFP43392.1"/>
    <property type="molecule type" value="Genomic_DNA"/>
</dbReference>
<organism evidence="1 2">
    <name type="scientific">Hydrogenimonas thermophila</name>
    <dbReference type="NCBI Taxonomy" id="223786"/>
    <lineage>
        <taxon>Bacteria</taxon>
        <taxon>Pseudomonadati</taxon>
        <taxon>Campylobacterota</taxon>
        <taxon>Epsilonproteobacteria</taxon>
        <taxon>Campylobacterales</taxon>
        <taxon>Hydrogenimonadaceae</taxon>
        <taxon>Hydrogenimonas</taxon>
    </lineage>
</organism>
<dbReference type="STRING" id="223786.SAMN05216234_11921"/>
<keyword evidence="2" id="KW-1185">Reference proteome</keyword>
<dbReference type="InterPro" id="IPR010985">
    <property type="entry name" value="Ribbon_hlx_hlx"/>
</dbReference>
<sequence>MHRTQIYFEETLFEELKKQANLMGMSLSAYIRETLKNDLKNKKSKQNRVNLKEFSGMWENRDISQESLRKKAWK</sequence>
<dbReference type="Gene3D" id="1.10.1220.10">
    <property type="entry name" value="Met repressor-like"/>
    <property type="match status" value="1"/>
</dbReference>
<dbReference type="AlphaFoldDB" id="A0A1I5QAT5"/>
<dbReference type="RefSeq" id="WP_092912531.1">
    <property type="nucleotide sequence ID" value="NZ_FOXB01000019.1"/>
</dbReference>
<accession>A0A1I5QAT5</accession>